<proteinExistence type="predicted"/>
<evidence type="ECO:0000313" key="1">
    <source>
        <dbReference type="EMBL" id="MBC8542507.1"/>
    </source>
</evidence>
<sequence>MNILLDPVPTTIEISGSRYEINSDYRISILFEMLLMDPEVPDSQKLYQGLQLYYPAIPNDIQGAIERVLWFYRCGKELERETGSGRRQNPIYSYDYDDAYIYAAFLDQYGIDLQDVAYLHWWKFKALFQGLKPDNEIVKIMGYRAMEIPNGMSREQKEHYRKMKKLYAIPLPKSEQEKISAIEEALMNGGDLSGLL</sequence>
<reference evidence="1" key="1">
    <citation type="submission" date="2020-08" db="EMBL/GenBank/DDBJ databases">
        <title>Genome public.</title>
        <authorList>
            <person name="Liu C."/>
            <person name="Sun Q."/>
        </authorList>
    </citation>
    <scope>NUCLEOTIDE SEQUENCE</scope>
    <source>
        <strain evidence="1">NSJ-32</strain>
    </source>
</reference>
<dbReference type="InterPro" id="IPR009660">
    <property type="entry name" value="Phage_A500_Gp15"/>
</dbReference>
<dbReference type="Pfam" id="PF06854">
    <property type="entry name" value="Phage_Gp15"/>
    <property type="match status" value="1"/>
</dbReference>
<keyword evidence="2" id="KW-1185">Reference proteome</keyword>
<dbReference type="Proteomes" id="UP000657006">
    <property type="component" value="Unassembled WGS sequence"/>
</dbReference>
<gene>
    <name evidence="1" type="ORF">H8730_02960</name>
</gene>
<accession>A0A926HWA3</accession>
<dbReference type="RefSeq" id="WP_177714365.1">
    <property type="nucleotide sequence ID" value="NZ_JACRSQ010000003.1"/>
</dbReference>
<protein>
    <submittedName>
        <fullName evidence="1">Bacteriophage Gp15 family protein</fullName>
    </submittedName>
</protein>
<evidence type="ECO:0000313" key="2">
    <source>
        <dbReference type="Proteomes" id="UP000657006"/>
    </source>
</evidence>
<dbReference type="EMBL" id="JACRSQ010000003">
    <property type="protein sequence ID" value="MBC8542507.1"/>
    <property type="molecule type" value="Genomic_DNA"/>
</dbReference>
<dbReference type="AlphaFoldDB" id="A0A926HWA3"/>
<comment type="caution">
    <text evidence="1">The sequence shown here is derived from an EMBL/GenBank/DDBJ whole genome shotgun (WGS) entry which is preliminary data.</text>
</comment>
<organism evidence="1 2">
    <name type="scientific">Bianquea renquensis</name>
    <dbReference type="NCBI Taxonomy" id="2763661"/>
    <lineage>
        <taxon>Bacteria</taxon>
        <taxon>Bacillati</taxon>
        <taxon>Bacillota</taxon>
        <taxon>Clostridia</taxon>
        <taxon>Eubacteriales</taxon>
        <taxon>Bianqueaceae</taxon>
        <taxon>Bianquea</taxon>
    </lineage>
</organism>
<name>A0A926HWA3_9FIRM</name>